<dbReference type="EMBL" id="CP015118">
    <property type="protein sequence ID" value="ARN18815.1"/>
    <property type="molecule type" value="Genomic_DNA"/>
</dbReference>
<dbReference type="RefSeq" id="WP_157782103.1">
    <property type="nucleotide sequence ID" value="NZ_BSPR01000012.1"/>
</dbReference>
<protein>
    <recommendedName>
        <fullName evidence="1">BioF2-like acetyltransferase domain-containing protein</fullName>
    </recommendedName>
</protein>
<dbReference type="SUPFAM" id="SSF55729">
    <property type="entry name" value="Acyl-CoA N-acyltransferases (Nat)"/>
    <property type="match status" value="1"/>
</dbReference>
<dbReference type="Gene3D" id="3.40.630.30">
    <property type="match status" value="1"/>
</dbReference>
<dbReference type="STRING" id="946333.A4W93_02130"/>
<sequence>MPTAPRKTPKPALKTRLNALNESLRRTGNTLKKLKPTIESVDTIKRRRVARRQASGLHFVLADRIDLLNPELWDRLAGASVFLSRDYLRVLEAHGPDNVQPRYAMACDADGQPVAVMLFQRVRITGDRLRKPGPRKLIDTPLKQLDEHLLVCGNLLVWGARAFAFVPGTDPALVWHGVGEAMYRLRRADKLHGESDLAMVKDFAAGDDTAKDSLRLLGYRSVETDPDMVLTLKPSWKTWDDYLASLTSGYRSAAKRLEKDCTAAGIVLRTVTAAEMAERRHDLHDLYHQVHQAQGLRLASLAEGYLPAMAEALGAGRFICRVAERDGRWIGFVTTVLDGDTAVGYYVGYDRPANADAPIYLALLQSTIADAIGFGAARLSLGRTALEPKAKMGCKPEPLACAVRHRVSALNWITTALTRTASHDEAPERSPFKQSEPA</sequence>
<feature type="domain" description="BioF2-like acetyltransferase" evidence="1">
    <location>
        <begin position="250"/>
        <end position="385"/>
    </location>
</feature>
<gene>
    <name evidence="2" type="ORF">A4W93_02130</name>
</gene>
<dbReference type="AlphaFoldDB" id="A0A1W6L3E8"/>
<proteinExistence type="predicted"/>
<keyword evidence="3" id="KW-1185">Reference proteome</keyword>
<dbReference type="Pfam" id="PF13480">
    <property type="entry name" value="Acetyltransf_6"/>
    <property type="match status" value="1"/>
</dbReference>
<evidence type="ECO:0000313" key="3">
    <source>
        <dbReference type="Proteomes" id="UP000193427"/>
    </source>
</evidence>
<dbReference type="Proteomes" id="UP000193427">
    <property type="component" value="Chromosome"/>
</dbReference>
<reference evidence="2 3" key="1">
    <citation type="submission" date="2016-04" db="EMBL/GenBank/DDBJ databases">
        <title>Complete genome sequence of natural rubber-degrading, novel Gram-negative bacterium, Rhizobacter gummiphilus strain NS21.</title>
        <authorList>
            <person name="Tabata M."/>
            <person name="Kasai D."/>
            <person name="Fukuda M."/>
        </authorList>
    </citation>
    <scope>NUCLEOTIDE SEQUENCE [LARGE SCALE GENOMIC DNA]</scope>
    <source>
        <strain evidence="2 3">NS21</strain>
    </source>
</reference>
<evidence type="ECO:0000313" key="2">
    <source>
        <dbReference type="EMBL" id="ARN18815.1"/>
    </source>
</evidence>
<evidence type="ECO:0000259" key="1">
    <source>
        <dbReference type="Pfam" id="PF13480"/>
    </source>
</evidence>
<dbReference type="InterPro" id="IPR038740">
    <property type="entry name" value="BioF2-like_GNAT_dom"/>
</dbReference>
<organism evidence="2 3">
    <name type="scientific">Piscinibacter gummiphilus</name>
    <dbReference type="NCBI Taxonomy" id="946333"/>
    <lineage>
        <taxon>Bacteria</taxon>
        <taxon>Pseudomonadati</taxon>
        <taxon>Pseudomonadota</taxon>
        <taxon>Betaproteobacteria</taxon>
        <taxon>Burkholderiales</taxon>
        <taxon>Sphaerotilaceae</taxon>
        <taxon>Piscinibacter</taxon>
    </lineage>
</organism>
<dbReference type="InterPro" id="IPR016181">
    <property type="entry name" value="Acyl_CoA_acyltransferase"/>
</dbReference>
<dbReference type="OrthoDB" id="240921at2"/>
<name>A0A1W6L3E8_9BURK</name>
<accession>A0A1W6L3E8</accession>
<dbReference type="KEGG" id="rgu:A4W93_02130"/>